<dbReference type="Gene3D" id="2.60.120.10">
    <property type="entry name" value="Jelly Rolls"/>
    <property type="match status" value="1"/>
</dbReference>
<dbReference type="InterPro" id="IPR018490">
    <property type="entry name" value="cNMP-bd_dom_sf"/>
</dbReference>
<protein>
    <submittedName>
        <fullName evidence="6">PAS domain S-box</fullName>
    </submittedName>
</protein>
<evidence type="ECO:0000259" key="4">
    <source>
        <dbReference type="PROSITE" id="PS50112"/>
    </source>
</evidence>
<evidence type="ECO:0000313" key="7">
    <source>
        <dbReference type="Proteomes" id="UP000010471"/>
    </source>
</evidence>
<dbReference type="KEGG" id="mic:Mic7113_1603"/>
<name>K9WAR6_9CYAN</name>
<dbReference type="Pfam" id="PF00989">
    <property type="entry name" value="PAS"/>
    <property type="match status" value="1"/>
</dbReference>
<feature type="domain" description="HTH crp-type" evidence="5">
    <location>
        <begin position="318"/>
        <end position="391"/>
    </location>
</feature>
<dbReference type="STRING" id="1173027.Mic7113_1603"/>
<keyword evidence="2" id="KW-0238">DNA-binding</keyword>
<dbReference type="Proteomes" id="UP000010471">
    <property type="component" value="Chromosome"/>
</dbReference>
<evidence type="ECO:0000256" key="1">
    <source>
        <dbReference type="ARBA" id="ARBA00023015"/>
    </source>
</evidence>
<dbReference type="PATRIC" id="fig|1173027.3.peg.1777"/>
<dbReference type="SUPFAM" id="SSF51206">
    <property type="entry name" value="cAMP-binding domain-like"/>
    <property type="match status" value="1"/>
</dbReference>
<dbReference type="GO" id="GO:0006355">
    <property type="term" value="P:regulation of DNA-templated transcription"/>
    <property type="evidence" value="ECO:0007669"/>
    <property type="project" value="InterPro"/>
</dbReference>
<dbReference type="SUPFAM" id="SSF46785">
    <property type="entry name" value="Winged helix' DNA-binding domain"/>
    <property type="match status" value="1"/>
</dbReference>
<dbReference type="InterPro" id="IPR035965">
    <property type="entry name" value="PAS-like_dom_sf"/>
</dbReference>
<dbReference type="InterPro" id="IPR013767">
    <property type="entry name" value="PAS_fold"/>
</dbReference>
<dbReference type="eggNOG" id="COG5002">
    <property type="taxonomic scope" value="Bacteria"/>
</dbReference>
<dbReference type="InterPro" id="IPR012318">
    <property type="entry name" value="HTH_CRP"/>
</dbReference>
<evidence type="ECO:0000313" key="6">
    <source>
        <dbReference type="EMBL" id="AFZ17475.1"/>
    </source>
</evidence>
<dbReference type="HOGENOM" id="CLU_692337_0_0_3"/>
<dbReference type="CDD" id="cd00130">
    <property type="entry name" value="PAS"/>
    <property type="match status" value="1"/>
</dbReference>
<dbReference type="eggNOG" id="COG0664">
    <property type="taxonomic scope" value="Bacteria"/>
</dbReference>
<feature type="domain" description="PAS" evidence="4">
    <location>
        <begin position="75"/>
        <end position="145"/>
    </location>
</feature>
<dbReference type="EMBL" id="CP003630">
    <property type="protein sequence ID" value="AFZ17475.1"/>
    <property type="molecule type" value="Genomic_DNA"/>
</dbReference>
<keyword evidence="1" id="KW-0805">Transcription regulation</keyword>
<dbReference type="SUPFAM" id="SSF55785">
    <property type="entry name" value="PYP-like sensor domain (PAS domain)"/>
    <property type="match status" value="1"/>
</dbReference>
<keyword evidence="3" id="KW-0804">Transcription</keyword>
<dbReference type="RefSeq" id="WP_015181631.1">
    <property type="nucleotide sequence ID" value="NC_019738.1"/>
</dbReference>
<dbReference type="Gene3D" id="3.30.450.20">
    <property type="entry name" value="PAS domain"/>
    <property type="match status" value="1"/>
</dbReference>
<dbReference type="InterPro" id="IPR014710">
    <property type="entry name" value="RmlC-like_jellyroll"/>
</dbReference>
<keyword evidence="7" id="KW-1185">Reference proteome</keyword>
<dbReference type="CDD" id="cd00092">
    <property type="entry name" value="HTH_CRP"/>
    <property type="match status" value="1"/>
</dbReference>
<dbReference type="GO" id="GO:0003677">
    <property type="term" value="F:DNA binding"/>
    <property type="evidence" value="ECO:0007669"/>
    <property type="project" value="UniProtKB-KW"/>
</dbReference>
<evidence type="ECO:0000256" key="3">
    <source>
        <dbReference type="ARBA" id="ARBA00023163"/>
    </source>
</evidence>
<dbReference type="Pfam" id="PF13545">
    <property type="entry name" value="HTH_Crp_2"/>
    <property type="match status" value="1"/>
</dbReference>
<evidence type="ECO:0000256" key="2">
    <source>
        <dbReference type="ARBA" id="ARBA00023125"/>
    </source>
</evidence>
<gene>
    <name evidence="6" type="ORF">Mic7113_1603</name>
</gene>
<dbReference type="SMART" id="SM00419">
    <property type="entry name" value="HTH_CRP"/>
    <property type="match status" value="1"/>
</dbReference>
<sequence length="391" mass="44381">MVNVDAFAKRLQVINWRLAELYEGANVPVSQQPDFLLPTAFKELGTASEELQVAVEEMYQQSEELALTRLQVEAERKRYQELFEFMPNAYLITDAQGKIQEANRAAARLLNIEPSYLRDKLLINFIPIQERSTFRFKLNQLQQRNLVQNWTLGLQPRNSECIEADVTVDAVCDHEHRVVSLRWILRELPKHQLSQKAFSRNSHNLFQDRPLHSYSKGEIIPLSPSCLWVVAQGVVKLNTMSETGDEVLMGLAGPSMPFGSTLTSLPTYQATALSEIVKLVSFSPAEISACSHLSQTLLPRISQRLRQTELLLAISGKRQVKERLHHLLQLLKLEIGAPVAQGTRLSVRLTHQDLADACCTTRVTITRLLGQFQKQGMITFDAKHHLIVREK</sequence>
<dbReference type="AlphaFoldDB" id="K9WAR6"/>
<accession>K9WAR6</accession>
<proteinExistence type="predicted"/>
<reference evidence="6 7" key="1">
    <citation type="submission" date="2012-06" db="EMBL/GenBank/DDBJ databases">
        <title>Finished chromosome of genome of Microcoleus sp. PCC 7113.</title>
        <authorList>
            <consortium name="US DOE Joint Genome Institute"/>
            <person name="Gugger M."/>
            <person name="Coursin T."/>
            <person name="Rippka R."/>
            <person name="Tandeau De Marsac N."/>
            <person name="Huntemann M."/>
            <person name="Wei C.-L."/>
            <person name="Han J."/>
            <person name="Detter J.C."/>
            <person name="Han C."/>
            <person name="Tapia R."/>
            <person name="Chen A."/>
            <person name="Kyrpides N."/>
            <person name="Mavromatis K."/>
            <person name="Markowitz V."/>
            <person name="Szeto E."/>
            <person name="Ivanova N."/>
            <person name="Pagani I."/>
            <person name="Pati A."/>
            <person name="Goodwin L."/>
            <person name="Nordberg H.P."/>
            <person name="Cantor M.N."/>
            <person name="Hua S.X."/>
            <person name="Woyke T."/>
            <person name="Kerfeld C.A."/>
        </authorList>
    </citation>
    <scope>NUCLEOTIDE SEQUENCE [LARGE SCALE GENOMIC DNA]</scope>
    <source>
        <strain evidence="6 7">PCC 7113</strain>
    </source>
</reference>
<dbReference type="PROSITE" id="PS51063">
    <property type="entry name" value="HTH_CRP_2"/>
    <property type="match status" value="1"/>
</dbReference>
<dbReference type="SMART" id="SM00091">
    <property type="entry name" value="PAS"/>
    <property type="match status" value="1"/>
</dbReference>
<dbReference type="NCBIfam" id="TIGR00229">
    <property type="entry name" value="sensory_box"/>
    <property type="match status" value="1"/>
</dbReference>
<organism evidence="6 7">
    <name type="scientific">Allocoleopsis franciscana PCC 7113</name>
    <dbReference type="NCBI Taxonomy" id="1173027"/>
    <lineage>
        <taxon>Bacteria</taxon>
        <taxon>Bacillati</taxon>
        <taxon>Cyanobacteriota</taxon>
        <taxon>Cyanophyceae</taxon>
        <taxon>Coleofasciculales</taxon>
        <taxon>Coleofasciculaceae</taxon>
        <taxon>Allocoleopsis</taxon>
        <taxon>Allocoleopsis franciscana</taxon>
    </lineage>
</organism>
<evidence type="ECO:0000259" key="5">
    <source>
        <dbReference type="PROSITE" id="PS51063"/>
    </source>
</evidence>
<dbReference type="PROSITE" id="PS50112">
    <property type="entry name" value="PAS"/>
    <property type="match status" value="1"/>
</dbReference>
<dbReference type="InterPro" id="IPR000014">
    <property type="entry name" value="PAS"/>
</dbReference>
<dbReference type="InterPro" id="IPR036390">
    <property type="entry name" value="WH_DNA-bd_sf"/>
</dbReference>